<evidence type="ECO:0000313" key="1">
    <source>
        <dbReference type="EMBL" id="KAG9346648.1"/>
    </source>
</evidence>
<name>A0A8T2PAW0_9TELE</name>
<comment type="caution">
    <text evidence="1">The sequence shown here is derived from an EMBL/GenBank/DDBJ whole genome shotgun (WGS) entry which is preliminary data.</text>
</comment>
<gene>
    <name evidence="1" type="ORF">JZ751_006959</name>
</gene>
<dbReference type="Proteomes" id="UP000824540">
    <property type="component" value="Unassembled WGS sequence"/>
</dbReference>
<protein>
    <submittedName>
        <fullName evidence="1">Uncharacterized protein</fullName>
    </submittedName>
</protein>
<accession>A0A8T2PAW0</accession>
<sequence>MDAAKNNPGLNTQTVQSQALPAFPLLSSATYNQTTPPLCPAIPQAWAEDAVFQKLQWATQKHQDSSLLETSIKHCTLIHSCADCVRRLKELQCRYRLSGNNIRTASSQAQPDNNLSRSPAVHVFLC</sequence>
<dbReference type="EMBL" id="JAFBMS010000015">
    <property type="protein sequence ID" value="KAG9346648.1"/>
    <property type="molecule type" value="Genomic_DNA"/>
</dbReference>
<reference evidence="1" key="1">
    <citation type="thesis" date="2021" institute="BYU ScholarsArchive" country="Provo, UT, USA">
        <title>Applications of and Algorithms for Genome Assembly and Genomic Analyses with an Emphasis on Marine Teleosts.</title>
        <authorList>
            <person name="Pickett B.D."/>
        </authorList>
    </citation>
    <scope>NUCLEOTIDE SEQUENCE</scope>
    <source>
        <strain evidence="1">HI-2016</strain>
    </source>
</reference>
<evidence type="ECO:0000313" key="2">
    <source>
        <dbReference type="Proteomes" id="UP000824540"/>
    </source>
</evidence>
<dbReference type="AlphaFoldDB" id="A0A8T2PAW0"/>
<keyword evidence="2" id="KW-1185">Reference proteome</keyword>
<organism evidence="1 2">
    <name type="scientific">Albula glossodonta</name>
    <name type="common">roundjaw bonefish</name>
    <dbReference type="NCBI Taxonomy" id="121402"/>
    <lineage>
        <taxon>Eukaryota</taxon>
        <taxon>Metazoa</taxon>
        <taxon>Chordata</taxon>
        <taxon>Craniata</taxon>
        <taxon>Vertebrata</taxon>
        <taxon>Euteleostomi</taxon>
        <taxon>Actinopterygii</taxon>
        <taxon>Neopterygii</taxon>
        <taxon>Teleostei</taxon>
        <taxon>Albuliformes</taxon>
        <taxon>Albulidae</taxon>
        <taxon>Albula</taxon>
    </lineage>
</organism>
<dbReference type="OrthoDB" id="28939at2759"/>
<proteinExistence type="predicted"/>